<dbReference type="GO" id="GO:0015344">
    <property type="term" value="F:siderophore uptake transmembrane transporter activity"/>
    <property type="evidence" value="ECO:0007669"/>
    <property type="project" value="TreeGrafter"/>
</dbReference>
<feature type="domain" description="TonB-dependent receptor plug" evidence="14">
    <location>
        <begin position="60"/>
        <end position="164"/>
    </location>
</feature>
<evidence type="ECO:0000256" key="5">
    <source>
        <dbReference type="ARBA" id="ARBA00022692"/>
    </source>
</evidence>
<dbReference type="InterPro" id="IPR012910">
    <property type="entry name" value="Plug_dom"/>
</dbReference>
<dbReference type="Pfam" id="PF07715">
    <property type="entry name" value="Plug"/>
    <property type="match status" value="1"/>
</dbReference>
<evidence type="ECO:0000256" key="1">
    <source>
        <dbReference type="ARBA" id="ARBA00004571"/>
    </source>
</evidence>
<evidence type="ECO:0000256" key="8">
    <source>
        <dbReference type="ARBA" id="ARBA00023170"/>
    </source>
</evidence>
<gene>
    <name evidence="15" type="ORF">ORY91_002037</name>
</gene>
<reference evidence="15" key="1">
    <citation type="submission" date="2022-10" db="EMBL/GenBank/DDBJ databases">
        <authorList>
            <person name="Boutroux M."/>
        </authorList>
    </citation>
    <scope>NUCLEOTIDE SEQUENCE</scope>
    <source>
        <strain evidence="15">51.81</strain>
    </source>
</reference>
<comment type="subcellular location">
    <subcellularLocation>
        <location evidence="1 10">Cell outer membrane</location>
        <topology evidence="1 10">Multi-pass membrane protein</topology>
    </subcellularLocation>
</comment>
<dbReference type="InterPro" id="IPR036942">
    <property type="entry name" value="Beta-barrel_TonB_sf"/>
</dbReference>
<dbReference type="GO" id="GO:0009279">
    <property type="term" value="C:cell outer membrane"/>
    <property type="evidence" value="ECO:0007669"/>
    <property type="project" value="UniProtKB-SubCell"/>
</dbReference>
<dbReference type="Gene3D" id="2.170.130.10">
    <property type="entry name" value="TonB-dependent receptor, plug domain"/>
    <property type="match status" value="1"/>
</dbReference>
<feature type="domain" description="TonB-dependent receptor-like beta-barrel" evidence="13">
    <location>
        <begin position="258"/>
        <end position="701"/>
    </location>
</feature>
<dbReference type="Gene3D" id="2.40.170.20">
    <property type="entry name" value="TonB-dependent receptor, beta-barrel domain"/>
    <property type="match status" value="1"/>
</dbReference>
<keyword evidence="9 10" id="KW-0998">Cell outer membrane</keyword>
<name>A0A9X4IEY3_9NEIS</name>
<organism evidence="15">
    <name type="scientific">Neisseria leonii</name>
    <dbReference type="NCBI Taxonomy" id="2995413"/>
    <lineage>
        <taxon>Bacteria</taxon>
        <taxon>Pseudomonadati</taxon>
        <taxon>Pseudomonadota</taxon>
        <taxon>Betaproteobacteria</taxon>
        <taxon>Neisseriales</taxon>
        <taxon>Neisseriaceae</taxon>
        <taxon>Neisseria</taxon>
    </lineage>
</organism>
<dbReference type="GO" id="GO:0044718">
    <property type="term" value="P:siderophore transmembrane transport"/>
    <property type="evidence" value="ECO:0007669"/>
    <property type="project" value="TreeGrafter"/>
</dbReference>
<dbReference type="SUPFAM" id="SSF56935">
    <property type="entry name" value="Porins"/>
    <property type="match status" value="1"/>
</dbReference>
<sequence>MNTRLYTPVALSAALCLAIPAALAESSVTGPDKPAKTTQKEPVKLPAVVVKGRHIGKPFETPAAVSRHGQDELGQDINTLIRTLPGTFTQHDIGQGGFAVNIRGLEGLGRVNTTVDGVSQTFYQTNPAHGWNGNTTYVDENFIAGIEVIRGAAAGAGGTNALAGHAELRTIDIDDLIDKDRNFGMQATYRQGSNGYGKNGMLGVAARYSLNEDSSIGFLSAVSGKRKLGYKNGAGETIASDGFDENLPMESGLRARSTLNKLQWQIGKNHALTLSHMGSRSRFTNNHSPLQVRTRTGLLKYRYTPLSDLVDLRADLSYTDARQTFLRGTNSSEDYVGRTTANPSWAFTLQNRSLFDLQGSDLILDYGGKTMRTRYRSNYSNKLLLAEGRQNTDSLFADARWQPGKWTVSAGIGYQRYGIQGYLPPTDDNGAIVLPKGGDIHFKRTEGRLNPRFGLAYQALDWLQIYTNIGRSSRSPNVQEFMYTNNVQGNPYSVNPYLKGETALNRDIGLNILKYGLLKPDDSLRLKAGYFDNRIKNFITQTQLYICGEDSLSRCSLDDYAGGSNRIAPVGLFLNLRDTVRQRGWEVEGGYDFGRGYINLSWSKTTNNFPSDYLADMGFSHIRTLPENVWSLDIGSRWLDNRLIVGARLNRTGKDTIAGGVDSESGLQSTAKLSANPAIIDLYASYQAAKQLKLFLNIDNLTNRVYNYPLSGGTLGTGNLGYSNANRGTGRGRTIYGGLSVKF</sequence>
<comment type="similarity">
    <text evidence="2 10 11">Belongs to the TonB-dependent receptor family.</text>
</comment>
<feature type="signal peptide" evidence="12">
    <location>
        <begin position="1"/>
        <end position="24"/>
    </location>
</feature>
<evidence type="ECO:0000256" key="6">
    <source>
        <dbReference type="ARBA" id="ARBA00023077"/>
    </source>
</evidence>
<keyword evidence="8 15" id="KW-0675">Receptor</keyword>
<evidence type="ECO:0000256" key="9">
    <source>
        <dbReference type="ARBA" id="ARBA00023237"/>
    </source>
</evidence>
<dbReference type="InterPro" id="IPR037066">
    <property type="entry name" value="Plug_dom_sf"/>
</dbReference>
<dbReference type="EMBL" id="JAPQFL010000007">
    <property type="protein sequence ID" value="MDD9328603.1"/>
    <property type="molecule type" value="Genomic_DNA"/>
</dbReference>
<evidence type="ECO:0000256" key="2">
    <source>
        <dbReference type="ARBA" id="ARBA00009810"/>
    </source>
</evidence>
<evidence type="ECO:0000313" key="15">
    <source>
        <dbReference type="EMBL" id="MDD9328603.1"/>
    </source>
</evidence>
<protein>
    <submittedName>
        <fullName evidence="15">TonB-dependent receptor</fullName>
    </submittedName>
</protein>
<keyword evidence="5 10" id="KW-0812">Transmembrane</keyword>
<evidence type="ECO:0000256" key="3">
    <source>
        <dbReference type="ARBA" id="ARBA00022448"/>
    </source>
</evidence>
<dbReference type="AlphaFoldDB" id="A0A9X4IEY3"/>
<evidence type="ECO:0000256" key="4">
    <source>
        <dbReference type="ARBA" id="ARBA00022452"/>
    </source>
</evidence>
<evidence type="ECO:0000259" key="14">
    <source>
        <dbReference type="Pfam" id="PF07715"/>
    </source>
</evidence>
<keyword evidence="7 10" id="KW-0472">Membrane</keyword>
<keyword evidence="12" id="KW-0732">Signal</keyword>
<dbReference type="PANTHER" id="PTHR30069">
    <property type="entry name" value="TONB-DEPENDENT OUTER MEMBRANE RECEPTOR"/>
    <property type="match status" value="1"/>
</dbReference>
<dbReference type="InterPro" id="IPR000531">
    <property type="entry name" value="Beta-barrel_TonB"/>
</dbReference>
<keyword evidence="3 10" id="KW-0813">Transport</keyword>
<keyword evidence="4 10" id="KW-1134">Transmembrane beta strand</keyword>
<accession>A0A9X4IEY3</accession>
<evidence type="ECO:0000256" key="11">
    <source>
        <dbReference type="RuleBase" id="RU003357"/>
    </source>
</evidence>
<evidence type="ECO:0000259" key="13">
    <source>
        <dbReference type="Pfam" id="PF00593"/>
    </source>
</evidence>
<comment type="caution">
    <text evidence="15">The sequence shown here is derived from an EMBL/GenBank/DDBJ whole genome shotgun (WGS) entry which is preliminary data.</text>
</comment>
<dbReference type="PROSITE" id="PS52016">
    <property type="entry name" value="TONB_DEPENDENT_REC_3"/>
    <property type="match status" value="1"/>
</dbReference>
<dbReference type="InterPro" id="IPR039426">
    <property type="entry name" value="TonB-dep_rcpt-like"/>
</dbReference>
<dbReference type="Pfam" id="PF00593">
    <property type="entry name" value="TonB_dep_Rec_b-barrel"/>
    <property type="match status" value="1"/>
</dbReference>
<feature type="chain" id="PRO_5040998634" evidence="12">
    <location>
        <begin position="25"/>
        <end position="743"/>
    </location>
</feature>
<proteinExistence type="inferred from homology"/>
<evidence type="ECO:0000256" key="12">
    <source>
        <dbReference type="SAM" id="SignalP"/>
    </source>
</evidence>
<dbReference type="PANTHER" id="PTHR30069:SF41">
    <property type="entry name" value="HEME_HEMOPEXIN UTILIZATION PROTEIN C"/>
    <property type="match status" value="1"/>
</dbReference>
<keyword evidence="6 11" id="KW-0798">TonB box</keyword>
<evidence type="ECO:0000256" key="7">
    <source>
        <dbReference type="ARBA" id="ARBA00023136"/>
    </source>
</evidence>
<evidence type="ECO:0000256" key="10">
    <source>
        <dbReference type="PROSITE-ProRule" id="PRU01360"/>
    </source>
</evidence>